<feature type="compositionally biased region" description="Basic and acidic residues" evidence="1">
    <location>
        <begin position="17"/>
        <end position="36"/>
    </location>
</feature>
<organism evidence="3 4">
    <name type="scientific">Mycobacterium persicum</name>
    <dbReference type="NCBI Taxonomy" id="1487726"/>
    <lineage>
        <taxon>Bacteria</taxon>
        <taxon>Bacillati</taxon>
        <taxon>Actinomycetota</taxon>
        <taxon>Actinomycetes</taxon>
        <taxon>Mycobacteriales</taxon>
        <taxon>Mycobacteriaceae</taxon>
        <taxon>Mycobacterium</taxon>
    </lineage>
</organism>
<evidence type="ECO:0000313" key="3">
    <source>
        <dbReference type="EMBL" id="ORC08293.1"/>
    </source>
</evidence>
<dbReference type="SMART" id="SM01012">
    <property type="entry name" value="ANTAR"/>
    <property type="match status" value="1"/>
</dbReference>
<name>A0A8E2ISX1_9MYCO</name>
<dbReference type="AlphaFoldDB" id="A0A8E2ISX1"/>
<proteinExistence type="predicted"/>
<protein>
    <recommendedName>
        <fullName evidence="2">ANTAR domain-containing protein</fullName>
    </recommendedName>
</protein>
<comment type="caution">
    <text evidence="3">The sequence shown here is derived from an EMBL/GenBank/DDBJ whole genome shotgun (WGS) entry which is preliminary data.</text>
</comment>
<dbReference type="OrthoDB" id="4466770at2"/>
<dbReference type="Proteomes" id="UP000192335">
    <property type="component" value="Unassembled WGS sequence"/>
</dbReference>
<evidence type="ECO:0000313" key="4">
    <source>
        <dbReference type="Proteomes" id="UP000192335"/>
    </source>
</evidence>
<sequence length="126" mass="13754">MTLPTPRHGWPLSRASPTREHTVDLRQTDRARDARRGGQRRLGAAEGVLVALRHCSLDEAFTDIVQTAKQHNVAPMELAHGLVAIAENDVTYDVDDAVVAAVSRAWGDLLARSGQDRYGEPAPQAH</sequence>
<dbReference type="InterPro" id="IPR005561">
    <property type="entry name" value="ANTAR"/>
</dbReference>
<feature type="domain" description="ANTAR" evidence="2">
    <location>
        <begin position="22"/>
        <end position="83"/>
    </location>
</feature>
<dbReference type="PROSITE" id="PS50921">
    <property type="entry name" value="ANTAR"/>
    <property type="match status" value="1"/>
</dbReference>
<accession>A0A8E2ISX1</accession>
<gene>
    <name evidence="3" type="ORF">B4U45_18505</name>
</gene>
<evidence type="ECO:0000259" key="2">
    <source>
        <dbReference type="PROSITE" id="PS50921"/>
    </source>
</evidence>
<reference evidence="3 4" key="1">
    <citation type="submission" date="2017-02" db="EMBL/GenBank/DDBJ databases">
        <title>Mycobacterium kansasii genomes.</title>
        <authorList>
            <person name="Borowka P."/>
            <person name="Strapagiel D."/>
            <person name="Marciniak B."/>
            <person name="Lach J."/>
            <person name="Bakula Z."/>
            <person name="Van Ingen J."/>
            <person name="Safianowska A."/>
            <person name="Brzostek A."/>
            <person name="Dziadek J."/>
            <person name="Jagielski T."/>
        </authorList>
    </citation>
    <scope>NUCLEOTIDE SEQUENCE [LARGE SCALE GENOMIC DNA]</scope>
    <source>
        <strain evidence="3 4">12MK</strain>
    </source>
</reference>
<dbReference type="GO" id="GO:0003723">
    <property type="term" value="F:RNA binding"/>
    <property type="evidence" value="ECO:0007669"/>
    <property type="project" value="InterPro"/>
</dbReference>
<evidence type="ECO:0000256" key="1">
    <source>
        <dbReference type="SAM" id="MobiDB-lite"/>
    </source>
</evidence>
<feature type="region of interest" description="Disordered" evidence="1">
    <location>
        <begin position="1"/>
        <end position="40"/>
    </location>
</feature>
<dbReference type="EMBL" id="MWQA01000001">
    <property type="protein sequence ID" value="ORC08293.1"/>
    <property type="molecule type" value="Genomic_DNA"/>
</dbReference>